<comment type="subunit">
    <text evidence="5">Heterooligomer composed of large and small subunits.</text>
</comment>
<comment type="caution">
    <text evidence="9">The sequence shown here is derived from an EMBL/GenBank/DDBJ whole genome shotgun (WGS) entry which is preliminary data.</text>
</comment>
<sequence>MEKAVLSLFELNQLVRRSVRTCLPDEYWVQVELSDVRANYSGHCYLECVQKDPKSNSLIAKARGIIWSNVFSQLKPYFEQETGQAFVSGIKVLVKVTVDFHELYGYSLTIVDIDPAYTLGDMARRRREILLRLQEEGVLSLNKELELPVLAQRIAVISSATAAGYGDFCNQLENNAFGFAFYPRLFPAIMQGERVEASVIAALDRIYAESEKWDVVVIIRGGGATSDLSGFDTYDLAASCAQFPLPIITGIGHERDDTVIDLVAHTRVKTPTAAAEFLVNHLRQTAEQLENYAYYIRQEVPARLNREKERLERCITRIPARVQMRLQREDFRRERLAKRMEMAWQSRLAREQYRLELSSRLSVALQARLLKEKHRLDLLEKSVEAASPDLLLKRGYSITLKDGKAVTDASLLKPGDRVVTRVAKGQFSSEVQGTDMHAE</sequence>
<dbReference type="InterPro" id="IPR003753">
    <property type="entry name" value="Exonuc_VII_L"/>
</dbReference>
<evidence type="ECO:0000256" key="2">
    <source>
        <dbReference type="ARBA" id="ARBA00022722"/>
    </source>
</evidence>
<keyword evidence="2 5" id="KW-0540">Nuclease</keyword>
<keyword evidence="3 5" id="KW-0378">Hydrolase</keyword>
<evidence type="ECO:0000256" key="3">
    <source>
        <dbReference type="ARBA" id="ARBA00022801"/>
    </source>
</evidence>
<comment type="similarity">
    <text evidence="5 6">Belongs to the XseA family.</text>
</comment>
<evidence type="ECO:0000256" key="4">
    <source>
        <dbReference type="ARBA" id="ARBA00022839"/>
    </source>
</evidence>
<dbReference type="Proteomes" id="UP000616346">
    <property type="component" value="Unassembled WGS sequence"/>
</dbReference>
<dbReference type="Pfam" id="PF02601">
    <property type="entry name" value="Exonuc_VII_L"/>
    <property type="match status" value="1"/>
</dbReference>
<dbReference type="NCBIfam" id="TIGR00237">
    <property type="entry name" value="xseA"/>
    <property type="match status" value="1"/>
</dbReference>
<dbReference type="InterPro" id="IPR025824">
    <property type="entry name" value="OB-fold_nuc-bd_dom"/>
</dbReference>
<dbReference type="CDD" id="cd04489">
    <property type="entry name" value="ExoVII_LU_OBF"/>
    <property type="match status" value="1"/>
</dbReference>
<comment type="function">
    <text evidence="5">Bidirectionally degrades single-stranded DNA into large acid-insoluble oligonucleotides, which are then degraded further into small acid-soluble oligonucleotides.</text>
</comment>
<evidence type="ECO:0000256" key="6">
    <source>
        <dbReference type="RuleBase" id="RU004355"/>
    </source>
</evidence>
<evidence type="ECO:0000313" key="9">
    <source>
        <dbReference type="EMBL" id="MBD8001898.1"/>
    </source>
</evidence>
<protein>
    <recommendedName>
        <fullName evidence="5">Exodeoxyribonuclease 7 large subunit</fullName>
        <ecNumber evidence="5">3.1.11.6</ecNumber>
    </recommendedName>
    <alternativeName>
        <fullName evidence="5">Exodeoxyribonuclease VII large subunit</fullName>
        <shortName evidence="5">Exonuclease VII large subunit</shortName>
    </alternativeName>
</protein>
<evidence type="ECO:0000259" key="7">
    <source>
        <dbReference type="Pfam" id="PF02601"/>
    </source>
</evidence>
<keyword evidence="1 5" id="KW-0963">Cytoplasm</keyword>
<evidence type="ECO:0000259" key="8">
    <source>
        <dbReference type="Pfam" id="PF13742"/>
    </source>
</evidence>
<keyword evidence="10" id="KW-1185">Reference proteome</keyword>
<gene>
    <name evidence="5" type="primary">xseA</name>
    <name evidence="9" type="ORF">H9626_06650</name>
</gene>
<keyword evidence="4 5" id="KW-0269">Exonuclease</keyword>
<dbReference type="EMBL" id="JACSPQ010000002">
    <property type="protein sequence ID" value="MBD8001898.1"/>
    <property type="molecule type" value="Genomic_DNA"/>
</dbReference>
<dbReference type="PANTHER" id="PTHR30008">
    <property type="entry name" value="EXODEOXYRIBONUCLEASE 7 LARGE SUBUNIT"/>
    <property type="match status" value="1"/>
</dbReference>
<dbReference type="Pfam" id="PF13742">
    <property type="entry name" value="tRNA_anti_2"/>
    <property type="match status" value="1"/>
</dbReference>
<accession>A0ABR8VAT1</accession>
<dbReference type="PANTHER" id="PTHR30008:SF0">
    <property type="entry name" value="EXODEOXYRIBONUCLEASE 7 LARGE SUBUNIT"/>
    <property type="match status" value="1"/>
</dbReference>
<evidence type="ECO:0000256" key="1">
    <source>
        <dbReference type="ARBA" id="ARBA00022490"/>
    </source>
</evidence>
<proteinExistence type="inferred from homology"/>
<name>A0ABR8VAT1_9BACT</name>
<dbReference type="InterPro" id="IPR020579">
    <property type="entry name" value="Exonuc_VII_lsu_C"/>
</dbReference>
<comment type="catalytic activity">
    <reaction evidence="5 6">
        <text>Exonucleolytic cleavage in either 5'- to 3'- or 3'- to 5'-direction to yield nucleoside 5'-phosphates.</text>
        <dbReference type="EC" id="3.1.11.6"/>
    </reaction>
</comment>
<comment type="subcellular location">
    <subcellularLocation>
        <location evidence="5 6">Cytoplasm</location>
    </subcellularLocation>
</comment>
<feature type="domain" description="OB-fold nucleic acid binding" evidence="8">
    <location>
        <begin position="7"/>
        <end position="113"/>
    </location>
</feature>
<dbReference type="EC" id="3.1.11.6" evidence="5"/>
<reference evidence="9 10" key="1">
    <citation type="submission" date="2020-08" db="EMBL/GenBank/DDBJ databases">
        <title>A Genomic Blueprint of the Chicken Gut Microbiome.</title>
        <authorList>
            <person name="Gilroy R."/>
            <person name="Ravi A."/>
            <person name="Getino M."/>
            <person name="Pursley I."/>
            <person name="Horton D.L."/>
            <person name="Alikhan N.-F."/>
            <person name="Baker D."/>
            <person name="Gharbi K."/>
            <person name="Hall N."/>
            <person name="Watson M."/>
            <person name="Adriaenssens E.M."/>
            <person name="Foster-Nyarko E."/>
            <person name="Jarju S."/>
            <person name="Secka A."/>
            <person name="Antonio M."/>
            <person name="Oren A."/>
            <person name="Chaudhuri R."/>
            <person name="La Ragione R.M."/>
            <person name="Hildebrand F."/>
            <person name="Pallen M.J."/>
        </authorList>
    </citation>
    <scope>NUCLEOTIDE SEQUENCE [LARGE SCALE GENOMIC DNA]</scope>
    <source>
        <strain evidence="9 10">Sa1YUN3</strain>
    </source>
</reference>
<evidence type="ECO:0000313" key="10">
    <source>
        <dbReference type="Proteomes" id="UP000616346"/>
    </source>
</evidence>
<organism evidence="9 10">
    <name type="scientific">Phocaeicola faecium</name>
    <dbReference type="NCBI Taxonomy" id="2762213"/>
    <lineage>
        <taxon>Bacteria</taxon>
        <taxon>Pseudomonadati</taxon>
        <taxon>Bacteroidota</taxon>
        <taxon>Bacteroidia</taxon>
        <taxon>Bacteroidales</taxon>
        <taxon>Bacteroidaceae</taxon>
        <taxon>Phocaeicola</taxon>
    </lineage>
</organism>
<dbReference type="RefSeq" id="WP_191709995.1">
    <property type="nucleotide sequence ID" value="NZ_JACSPQ010000002.1"/>
</dbReference>
<dbReference type="HAMAP" id="MF_00378">
    <property type="entry name" value="Exonuc_7_L"/>
    <property type="match status" value="1"/>
</dbReference>
<feature type="domain" description="Exonuclease VII large subunit C-terminal" evidence="7">
    <location>
        <begin position="140"/>
        <end position="429"/>
    </location>
</feature>
<evidence type="ECO:0000256" key="5">
    <source>
        <dbReference type="HAMAP-Rule" id="MF_00378"/>
    </source>
</evidence>